<reference evidence="3" key="1">
    <citation type="journal article" date="2023" name="Mol. Phylogenet. Evol.">
        <title>Genome-scale phylogeny and comparative genomics of the fungal order Sordariales.</title>
        <authorList>
            <person name="Hensen N."/>
            <person name="Bonometti L."/>
            <person name="Westerberg I."/>
            <person name="Brannstrom I.O."/>
            <person name="Guillou S."/>
            <person name="Cros-Aarteil S."/>
            <person name="Calhoun S."/>
            <person name="Haridas S."/>
            <person name="Kuo A."/>
            <person name="Mondo S."/>
            <person name="Pangilinan J."/>
            <person name="Riley R."/>
            <person name="LaButti K."/>
            <person name="Andreopoulos B."/>
            <person name="Lipzen A."/>
            <person name="Chen C."/>
            <person name="Yan M."/>
            <person name="Daum C."/>
            <person name="Ng V."/>
            <person name="Clum A."/>
            <person name="Steindorff A."/>
            <person name="Ohm R.A."/>
            <person name="Martin F."/>
            <person name="Silar P."/>
            <person name="Natvig D.O."/>
            <person name="Lalanne C."/>
            <person name="Gautier V."/>
            <person name="Ament-Velasquez S.L."/>
            <person name="Kruys A."/>
            <person name="Hutchinson M.I."/>
            <person name="Powell A.J."/>
            <person name="Barry K."/>
            <person name="Miller A.N."/>
            <person name="Grigoriev I.V."/>
            <person name="Debuchy R."/>
            <person name="Gladieux P."/>
            <person name="Hiltunen Thoren M."/>
            <person name="Johannesson H."/>
        </authorList>
    </citation>
    <scope>NUCLEOTIDE SEQUENCE [LARGE SCALE GENOMIC DNA]</scope>
    <source>
        <strain evidence="3">CBS 340.73</strain>
    </source>
</reference>
<dbReference type="EMBL" id="MU853873">
    <property type="protein sequence ID" value="KAK3936773.1"/>
    <property type="molecule type" value="Genomic_DNA"/>
</dbReference>
<evidence type="ECO:0000313" key="3">
    <source>
        <dbReference type="Proteomes" id="UP001303473"/>
    </source>
</evidence>
<feature type="region of interest" description="Disordered" evidence="1">
    <location>
        <begin position="62"/>
        <end position="234"/>
    </location>
</feature>
<gene>
    <name evidence="2" type="ORF">QBC46DRAFT_268986</name>
</gene>
<dbReference type="PANTHER" id="PTHR41805:SF1">
    <property type="entry name" value="RRNA-PROCESSING PROTEIN FYV7"/>
    <property type="match status" value="1"/>
</dbReference>
<protein>
    <recommendedName>
        <fullName evidence="4">rRNA-processing protein FYV7</fullName>
    </recommendedName>
</protein>
<proteinExistence type="predicted"/>
<feature type="region of interest" description="Disordered" evidence="1">
    <location>
        <begin position="1"/>
        <end position="39"/>
    </location>
</feature>
<name>A0AAN6N2R4_9PEZI</name>
<organism evidence="2 3">
    <name type="scientific">Diplogelasinospora grovesii</name>
    <dbReference type="NCBI Taxonomy" id="303347"/>
    <lineage>
        <taxon>Eukaryota</taxon>
        <taxon>Fungi</taxon>
        <taxon>Dikarya</taxon>
        <taxon>Ascomycota</taxon>
        <taxon>Pezizomycotina</taxon>
        <taxon>Sordariomycetes</taxon>
        <taxon>Sordariomycetidae</taxon>
        <taxon>Sordariales</taxon>
        <taxon>Diplogelasinosporaceae</taxon>
        <taxon>Diplogelasinospora</taxon>
    </lineage>
</organism>
<feature type="compositionally biased region" description="Basic and acidic residues" evidence="1">
    <location>
        <begin position="1"/>
        <end position="19"/>
    </location>
</feature>
<sequence>MSGKRPRDDHETAEAGDSKKAKHGFRVGPENLPDGPWRRKVTKIKKDLILKAKVKRQYAKVKATLQKEQPPTSATATATSTAEDGTGNDQGEVKEPEIHPERQAMLHSTPDHTTDLTSARAPAAGRRRERKEEAEVNEDQMDAEDGQQQQRQWKKRRPDYYEKQLAEATRKKAEAEAREAEFKRREEEKKKRMAQRDQYRKQMAKARQPGKDGKRKLGRESQLLLDKAKRIMGA</sequence>
<feature type="compositionally biased region" description="Low complexity" evidence="1">
    <location>
        <begin position="72"/>
        <end position="82"/>
    </location>
</feature>
<evidence type="ECO:0008006" key="4">
    <source>
        <dbReference type="Google" id="ProtNLM"/>
    </source>
</evidence>
<dbReference type="PANTHER" id="PTHR41805">
    <property type="entry name" value="EXPRESSED PROTEIN"/>
    <property type="match status" value="1"/>
</dbReference>
<feature type="compositionally biased region" description="Basic and acidic residues" evidence="1">
    <location>
        <begin position="158"/>
        <end position="200"/>
    </location>
</feature>
<feature type="compositionally biased region" description="Basic and acidic residues" evidence="1">
    <location>
        <begin position="91"/>
        <end position="114"/>
    </location>
</feature>
<dbReference type="AlphaFoldDB" id="A0AAN6N2R4"/>
<feature type="compositionally biased region" description="Acidic residues" evidence="1">
    <location>
        <begin position="135"/>
        <end position="145"/>
    </location>
</feature>
<evidence type="ECO:0000256" key="1">
    <source>
        <dbReference type="SAM" id="MobiDB-lite"/>
    </source>
</evidence>
<keyword evidence="3" id="KW-1185">Reference proteome</keyword>
<accession>A0AAN6N2R4</accession>
<evidence type="ECO:0000313" key="2">
    <source>
        <dbReference type="EMBL" id="KAK3936773.1"/>
    </source>
</evidence>
<comment type="caution">
    <text evidence="2">The sequence shown here is derived from an EMBL/GenBank/DDBJ whole genome shotgun (WGS) entry which is preliminary data.</text>
</comment>
<dbReference type="Proteomes" id="UP001303473">
    <property type="component" value="Unassembled WGS sequence"/>
</dbReference>